<dbReference type="SUPFAM" id="SSF48452">
    <property type="entry name" value="TPR-like"/>
    <property type="match status" value="2"/>
</dbReference>
<dbReference type="RefSeq" id="WP_243308814.1">
    <property type="nucleotide sequence ID" value="NZ_JALGBI010000003.1"/>
</dbReference>
<dbReference type="EMBL" id="JALGBI010000003">
    <property type="protein sequence ID" value="MCJ0765430.1"/>
    <property type="molecule type" value="Genomic_DNA"/>
</dbReference>
<keyword evidence="5" id="KW-1185">Reference proteome</keyword>
<dbReference type="InterPro" id="IPR011990">
    <property type="entry name" value="TPR-like_helical_dom_sf"/>
</dbReference>
<feature type="domain" description="PelB C-terminal" evidence="3">
    <location>
        <begin position="924"/>
        <end position="1238"/>
    </location>
</feature>
<keyword evidence="2" id="KW-0472">Membrane</keyword>
<evidence type="ECO:0000259" key="3">
    <source>
        <dbReference type="Pfam" id="PF24604"/>
    </source>
</evidence>
<keyword evidence="2" id="KW-0812">Transmembrane</keyword>
<reference evidence="4" key="1">
    <citation type="submission" date="2022-03" db="EMBL/GenBank/DDBJ databases">
        <authorList>
            <person name="Woo C.Y."/>
        </authorList>
    </citation>
    <scope>NUCLEOTIDE SEQUENCE</scope>
    <source>
        <strain evidence="4">CYS-02</strain>
    </source>
</reference>
<proteinExistence type="predicted"/>
<dbReference type="Proteomes" id="UP001139447">
    <property type="component" value="Unassembled WGS sequence"/>
</dbReference>
<gene>
    <name evidence="4" type="ORF">MMF98_19640</name>
</gene>
<accession>A0A9X1VY16</accession>
<evidence type="ECO:0000256" key="1">
    <source>
        <dbReference type="PROSITE-ProRule" id="PRU00339"/>
    </source>
</evidence>
<dbReference type="Pfam" id="PF24604">
    <property type="entry name" value="B-barrel_PelB_C"/>
    <property type="match status" value="1"/>
</dbReference>
<dbReference type="Pfam" id="PF13429">
    <property type="entry name" value="TPR_15"/>
    <property type="match status" value="1"/>
</dbReference>
<evidence type="ECO:0000313" key="4">
    <source>
        <dbReference type="EMBL" id="MCJ0765430.1"/>
    </source>
</evidence>
<dbReference type="Gene3D" id="1.25.40.10">
    <property type="entry name" value="Tetratricopeptide repeat domain"/>
    <property type="match status" value="2"/>
</dbReference>
<dbReference type="PROSITE" id="PS50005">
    <property type="entry name" value="TPR"/>
    <property type="match status" value="1"/>
</dbReference>
<evidence type="ECO:0000313" key="5">
    <source>
        <dbReference type="Proteomes" id="UP001139447"/>
    </source>
</evidence>
<organism evidence="4 5">
    <name type="scientific">Variovorax terrae</name>
    <dbReference type="NCBI Taxonomy" id="2923278"/>
    <lineage>
        <taxon>Bacteria</taxon>
        <taxon>Pseudomonadati</taxon>
        <taxon>Pseudomonadota</taxon>
        <taxon>Betaproteobacteria</taxon>
        <taxon>Burkholderiales</taxon>
        <taxon>Comamonadaceae</taxon>
        <taxon>Variovorax</taxon>
    </lineage>
</organism>
<feature type="repeat" description="TPR" evidence="1">
    <location>
        <begin position="622"/>
        <end position="655"/>
    </location>
</feature>
<dbReference type="AlphaFoldDB" id="A0A9X1VY16"/>
<evidence type="ECO:0000256" key="2">
    <source>
        <dbReference type="SAM" id="Phobius"/>
    </source>
</evidence>
<protein>
    <submittedName>
        <fullName evidence="4">Tetratricopeptide repeat protein</fullName>
    </submittedName>
</protein>
<keyword evidence="1" id="KW-0802">TPR repeat</keyword>
<dbReference type="Pfam" id="PF14559">
    <property type="entry name" value="TPR_19"/>
    <property type="match status" value="1"/>
</dbReference>
<name>A0A9X1VY16_9BURK</name>
<dbReference type="InterPro" id="IPR057306">
    <property type="entry name" value="B-barrel_PelB_C"/>
</dbReference>
<comment type="caution">
    <text evidence="4">The sequence shown here is derived from an EMBL/GenBank/DDBJ whole genome shotgun (WGS) entry which is preliminary data.</text>
</comment>
<keyword evidence="2" id="KW-1133">Transmembrane helix</keyword>
<sequence>MDKPPSYSVAPGDRGRDRILPRGGVLGLVGIAVIGLVLVFPKRDLLTLLRQESELGNRDLTIAYLRNIIRTEPRDLNLRLLLAEKLIAAGELDEARQALGQAQALLGGDAAAQARWAEWDLAWWRARYRQVAATGQPADMAAAEVLQRLRGQIAAVDRPARVFALVGTLHELQPEPPQARQLVAGLLQSLLRMPSAGLGDLTQGARLALAEGALPQAADLFFAARGRTAQTDARQRLLEQGVQALLAAGQPVQAYQAAARESAPLPSGDPYHWTLASLALGAALPREAAAHLRQVLPPSMSAAALAASLSPQQLRTAYDTFAAASDLPQALRMAEAGRLQQPGDAGWLERYAQVSEWSGRGPQALAAWVQLMQRGASERALDNVFRLSPMLYDDDALLAAWLALQRRRPLSDDETRRVVAVYERLGNVDGALAFLRRLIETQPGTQRGLLSQQAALLERAGRPREAIAVLEALRPAGLARDDAMRLAQLHLKQGDQPAALRALQARLPDEAGQAFDADYWNLLADLAWETGERAASWRALDEVIARGAPKPYQAERAVRLRLEAGDAPAARALAARLYPRTPSDELVFAWLDAIDAQPDTAELQQLLAALQAPHRARLEQNTAFLERRAGLHVRLGELASAARDYRQALALRPDLAAARVAYWWLLIDQQDDAALRAELGRHLGRVRHNAAYREVLAAAMQQLDQPRQALALMLPQAPAHADDFLWLMNYADVLERAQQGSVALRVRRHAWGLANRAAAQPADAAQARQALMTQLRLAAAFAGGTQKQRWQQQLGALLAAPQADAESRRQLDDLAAAWLLSAGRFDAAARWLWRQQAARIETPAYQQAALALANGDLQQLDRLLDRPAPARGRGAQRLDIQDEITALRELDRVPQAAAAGVTLGQRLPEGLDDDTQQAVQEDLLRSSSNAGVQSLYRTTGGLARSGVGAQVERVLGPGLRLTVELTSLDNRVTDASQIAAVPAHDREARLGLQAKTAWGEVVAEVFARDALASFQGGRLQLTRKLDSRSTLILQAARNDRTDDSAPLSVAGMRDRLAASLGYRLSKEAELEASVAGSRYRTQTGAYLGRGVDAALTGNWYVRRDYPDIRLQASLRRSHVRSDGQPDAPALFLIPPGTAPSASFFLGQDATAFSATVGVGLSQSDPAVYSQAWRPYGEIGFDTRWGAAGQSTQGLLRLGAKGAVAGRDQLSINLDIRPSPPGQPSSAGLRELRLQYQIFFDR</sequence>
<dbReference type="InterPro" id="IPR019734">
    <property type="entry name" value="TPR_rpt"/>
</dbReference>
<feature type="transmembrane region" description="Helical" evidence="2">
    <location>
        <begin position="20"/>
        <end position="40"/>
    </location>
</feature>